<dbReference type="OrthoDB" id="21474at2759"/>
<dbReference type="InParanoid" id="K1VEK8"/>
<organism evidence="3 4">
    <name type="scientific">Trichosporon asahii var. asahii (strain CBS 8904)</name>
    <name type="common">Yeast</name>
    <dbReference type="NCBI Taxonomy" id="1220162"/>
    <lineage>
        <taxon>Eukaryota</taxon>
        <taxon>Fungi</taxon>
        <taxon>Dikarya</taxon>
        <taxon>Basidiomycota</taxon>
        <taxon>Agaricomycotina</taxon>
        <taxon>Tremellomycetes</taxon>
        <taxon>Trichosporonales</taxon>
        <taxon>Trichosporonaceae</taxon>
        <taxon>Trichosporon</taxon>
    </lineage>
</organism>
<dbReference type="STRING" id="1220162.K1VEK8"/>
<feature type="compositionally biased region" description="Low complexity" evidence="1">
    <location>
        <begin position="61"/>
        <end position="80"/>
    </location>
</feature>
<evidence type="ECO:0000313" key="3">
    <source>
        <dbReference type="EMBL" id="EKD02455.1"/>
    </source>
</evidence>
<proteinExistence type="predicted"/>
<name>K1VEK8_TRIAC</name>
<sequence>MVSFQSLSSTSIGNAAGPPSAASGQDYKSHTSCISEAEKYQGALYKGPKKAGGHQGNNNKSATQTPAASTPADSPAPSESGASGIHPSRLNQMGRPEHDRGQFGGRGRGGFGGRGGRGGFRGGFQNSQGSWSATGENKLRPEGGMRQWGSAPSSDVEATSTAPGTPNVATPTTGGGDEEPTKKKRKGDKGGTGSKANSRVGSEAVDEGSSKKRKREEGDAILATENAAPPSEKTVKRIKKHMKKLEDKVTETMSLADWLKRVAEGKEKTLDNSDVLQGVQVSLVNGHWQLSA</sequence>
<feature type="compositionally biased region" description="Gly residues" evidence="1">
    <location>
        <begin position="102"/>
        <end position="122"/>
    </location>
</feature>
<keyword evidence="4" id="KW-1185">Reference proteome</keyword>
<comment type="caution">
    <text evidence="3">The sequence shown here is derived from an EMBL/GenBank/DDBJ whole genome shotgun (WGS) entry which is preliminary data.</text>
</comment>
<dbReference type="AlphaFoldDB" id="K1VEK8"/>
<dbReference type="EMBL" id="AMBO01000282">
    <property type="protein sequence ID" value="EKD02455.1"/>
    <property type="molecule type" value="Genomic_DNA"/>
</dbReference>
<feature type="region of interest" description="Disordered" evidence="1">
    <location>
        <begin position="45"/>
        <end position="236"/>
    </location>
</feature>
<reference evidence="3 4" key="1">
    <citation type="journal article" date="2012" name="Eukaryot. Cell">
        <title>Genome sequence of the Trichosporon asahii environmental strain CBS 8904.</title>
        <authorList>
            <person name="Yang R.Y."/>
            <person name="Li H.T."/>
            <person name="Zhu H."/>
            <person name="Zhou G.P."/>
            <person name="Wang M."/>
            <person name="Wang L."/>
        </authorList>
    </citation>
    <scope>NUCLEOTIDE SEQUENCE [LARGE SCALE GENOMIC DNA]</scope>
    <source>
        <strain evidence="3 4">CBS 8904</strain>
    </source>
</reference>
<evidence type="ECO:0000259" key="2">
    <source>
        <dbReference type="Pfam" id="PF08790"/>
    </source>
</evidence>
<feature type="compositionally biased region" description="Polar residues" evidence="1">
    <location>
        <begin position="150"/>
        <end position="169"/>
    </location>
</feature>
<gene>
    <name evidence="3" type="ORF">A1Q2_03215</name>
</gene>
<feature type="compositionally biased region" description="Polar residues" evidence="1">
    <location>
        <begin position="1"/>
        <end position="13"/>
    </location>
</feature>
<dbReference type="OMA" id="ASAPGIH"/>
<dbReference type="InterPro" id="IPR014898">
    <property type="entry name" value="Znf_C2H2_LYAR"/>
</dbReference>
<dbReference type="HOGENOM" id="CLU_047442_0_0_1"/>
<feature type="region of interest" description="Disordered" evidence="1">
    <location>
        <begin position="1"/>
        <end position="30"/>
    </location>
</feature>
<evidence type="ECO:0000313" key="4">
    <source>
        <dbReference type="Proteomes" id="UP000006757"/>
    </source>
</evidence>
<feature type="compositionally biased region" description="Polar residues" evidence="1">
    <location>
        <begin position="126"/>
        <end position="135"/>
    </location>
</feature>
<protein>
    <submittedName>
        <fullName evidence="3">Nucleolus protein</fullName>
    </submittedName>
</protein>
<feature type="compositionally biased region" description="Low complexity" evidence="1">
    <location>
        <begin position="15"/>
        <end position="24"/>
    </location>
</feature>
<dbReference type="Proteomes" id="UP000006757">
    <property type="component" value="Unassembled WGS sequence"/>
</dbReference>
<feature type="domain" description="Zinc finger C2H2 LYAR-type" evidence="2">
    <location>
        <begin position="24"/>
        <end position="40"/>
    </location>
</feature>
<evidence type="ECO:0000256" key="1">
    <source>
        <dbReference type="SAM" id="MobiDB-lite"/>
    </source>
</evidence>
<dbReference type="eggNOG" id="KOG2186">
    <property type="taxonomic scope" value="Eukaryota"/>
</dbReference>
<dbReference type="Pfam" id="PF08790">
    <property type="entry name" value="zf-LYAR"/>
    <property type="match status" value="1"/>
</dbReference>
<accession>K1VEK8</accession>